<organism evidence="2 3">
    <name type="scientific">Cucumis melo var. makuwa</name>
    <name type="common">Oriental melon</name>
    <dbReference type="NCBI Taxonomy" id="1194695"/>
    <lineage>
        <taxon>Eukaryota</taxon>
        <taxon>Viridiplantae</taxon>
        <taxon>Streptophyta</taxon>
        <taxon>Embryophyta</taxon>
        <taxon>Tracheophyta</taxon>
        <taxon>Spermatophyta</taxon>
        <taxon>Magnoliopsida</taxon>
        <taxon>eudicotyledons</taxon>
        <taxon>Gunneridae</taxon>
        <taxon>Pentapetalae</taxon>
        <taxon>rosids</taxon>
        <taxon>fabids</taxon>
        <taxon>Cucurbitales</taxon>
        <taxon>Cucurbitaceae</taxon>
        <taxon>Benincaseae</taxon>
        <taxon>Cucumis</taxon>
    </lineage>
</organism>
<dbReference type="EMBL" id="SSTD01016175">
    <property type="protein sequence ID" value="TYK01604.1"/>
    <property type="molecule type" value="Genomic_DNA"/>
</dbReference>
<gene>
    <name evidence="2" type="ORF">E5676_scaffold451G002000</name>
</gene>
<name>A0A5D3BR07_CUCMM</name>
<proteinExistence type="predicted"/>
<evidence type="ECO:0000313" key="2">
    <source>
        <dbReference type="EMBL" id="TYK01604.1"/>
    </source>
</evidence>
<evidence type="ECO:0000256" key="1">
    <source>
        <dbReference type="SAM" id="MobiDB-lite"/>
    </source>
</evidence>
<feature type="compositionally biased region" description="Pro residues" evidence="1">
    <location>
        <begin position="34"/>
        <end position="44"/>
    </location>
</feature>
<accession>A0A5D3BR07</accession>
<feature type="compositionally biased region" description="Polar residues" evidence="1">
    <location>
        <begin position="60"/>
        <end position="69"/>
    </location>
</feature>
<feature type="region of interest" description="Disordered" evidence="1">
    <location>
        <begin position="1"/>
        <end position="86"/>
    </location>
</feature>
<dbReference type="AlphaFoldDB" id="A0A5D3BR07"/>
<sequence length="288" mass="31524">MLSRSRGSVHPSTSGDSSILEAPSSVPSSSQVPPTTPADPPLHPHPSSTNPNLFMVDLPTHSSAANQTDHAIDPHAPSDRSVNPSTVVPPVGAIEISSIPKMSSRPPVKGWRVITTKVSRRKLPPNLPVAPINGVSFHSEYSMHKWKYVVQRRMANEMNILDKHQSSQFSQVHVHGVFFTISPSLINQFLGLSVPNDLVINYLSSGQVAIKLTGGIVYSWPTNCQLPAVSLSIKYVILHKIGEFMFWHLRRHLDTFGINILNCFPHLLSAFLLTQHPSILSAINVASP</sequence>
<protein>
    <submittedName>
        <fullName evidence="2">Flocculation protein FLO11-like</fullName>
    </submittedName>
</protein>
<feature type="compositionally biased region" description="Low complexity" evidence="1">
    <location>
        <begin position="23"/>
        <end position="33"/>
    </location>
</feature>
<evidence type="ECO:0000313" key="3">
    <source>
        <dbReference type="Proteomes" id="UP000321947"/>
    </source>
</evidence>
<comment type="caution">
    <text evidence="2">The sequence shown here is derived from an EMBL/GenBank/DDBJ whole genome shotgun (WGS) entry which is preliminary data.</text>
</comment>
<reference evidence="2 3" key="1">
    <citation type="submission" date="2019-08" db="EMBL/GenBank/DDBJ databases">
        <title>Draft genome sequences of two oriental melons (Cucumis melo L. var makuwa).</title>
        <authorList>
            <person name="Kwon S.-Y."/>
        </authorList>
    </citation>
    <scope>NUCLEOTIDE SEQUENCE [LARGE SCALE GENOMIC DNA]</scope>
    <source>
        <strain evidence="3">cv. Chang Bougi</strain>
        <tissue evidence="2">Leaf</tissue>
    </source>
</reference>
<dbReference type="Proteomes" id="UP000321947">
    <property type="component" value="Unassembled WGS sequence"/>
</dbReference>